<evidence type="ECO:0000256" key="3">
    <source>
        <dbReference type="ARBA" id="ARBA00023163"/>
    </source>
</evidence>
<dbReference type="SUPFAM" id="SSF48498">
    <property type="entry name" value="Tetracyclin repressor-like, C-terminal domain"/>
    <property type="match status" value="1"/>
</dbReference>
<feature type="domain" description="HTH tetR-type" evidence="5">
    <location>
        <begin position="3"/>
        <end position="63"/>
    </location>
</feature>
<proteinExistence type="predicted"/>
<dbReference type="PANTHER" id="PTHR47506">
    <property type="entry name" value="TRANSCRIPTIONAL REGULATORY PROTEIN"/>
    <property type="match status" value="1"/>
</dbReference>
<accession>A0A023WR59</accession>
<dbReference type="OrthoDB" id="116240at2"/>
<dbReference type="InterPro" id="IPR036271">
    <property type="entry name" value="Tet_transcr_reg_TetR-rel_C_sf"/>
</dbReference>
<dbReference type="PANTHER" id="PTHR47506:SF1">
    <property type="entry name" value="HTH-TYPE TRANSCRIPTIONAL REGULATOR YJDC"/>
    <property type="match status" value="1"/>
</dbReference>
<dbReference type="Pfam" id="PF00440">
    <property type="entry name" value="TetR_N"/>
    <property type="match status" value="1"/>
</dbReference>
<organism evidence="6 7">
    <name type="scientific">Stutzerimonas stutzeri</name>
    <name type="common">Pseudomonas stutzeri</name>
    <dbReference type="NCBI Taxonomy" id="316"/>
    <lineage>
        <taxon>Bacteria</taxon>
        <taxon>Pseudomonadati</taxon>
        <taxon>Pseudomonadota</taxon>
        <taxon>Gammaproteobacteria</taxon>
        <taxon>Pseudomonadales</taxon>
        <taxon>Pseudomonadaceae</taxon>
        <taxon>Stutzerimonas</taxon>
    </lineage>
</organism>
<evidence type="ECO:0000313" key="6">
    <source>
        <dbReference type="EMBL" id="AHY42304.1"/>
    </source>
</evidence>
<keyword evidence="3" id="KW-0804">Transcription</keyword>
<dbReference type="Gene3D" id="1.10.357.10">
    <property type="entry name" value="Tetracycline Repressor, domain 2"/>
    <property type="match status" value="1"/>
</dbReference>
<dbReference type="PRINTS" id="PR00455">
    <property type="entry name" value="HTHTETR"/>
</dbReference>
<sequence length="186" mass="20865">MASNKRDQLLNTAENLFYREGYHATGIDRILAESGVAKMTLYKHFKSKDELILAVLEARHELMLTRLRERAGRLPPREALLSVFDGLHGMIHGGDKFCGCLFINAAAEYHDRDHPIHRRSSAYKAELQAYLRELLEHMDAPNATQLARQLQYLLEGALSMAHIEGPGEQARDAKAAAECLLNAADI</sequence>
<dbReference type="PROSITE" id="PS50977">
    <property type="entry name" value="HTH_TETR_2"/>
    <property type="match status" value="1"/>
</dbReference>
<dbReference type="KEGG" id="pstu:UIB01_07360"/>
<evidence type="ECO:0000259" key="5">
    <source>
        <dbReference type="PROSITE" id="PS50977"/>
    </source>
</evidence>
<gene>
    <name evidence="6" type="ORF">UIB01_07360</name>
</gene>
<dbReference type="InterPro" id="IPR001647">
    <property type="entry name" value="HTH_TetR"/>
</dbReference>
<dbReference type="EMBL" id="CP007509">
    <property type="protein sequence ID" value="AHY42304.1"/>
    <property type="molecule type" value="Genomic_DNA"/>
</dbReference>
<dbReference type="GO" id="GO:0003677">
    <property type="term" value="F:DNA binding"/>
    <property type="evidence" value="ECO:0007669"/>
    <property type="project" value="UniProtKB-UniRule"/>
</dbReference>
<evidence type="ECO:0000256" key="1">
    <source>
        <dbReference type="ARBA" id="ARBA00023015"/>
    </source>
</evidence>
<dbReference type="InterPro" id="IPR009057">
    <property type="entry name" value="Homeodomain-like_sf"/>
</dbReference>
<feature type="DNA-binding region" description="H-T-H motif" evidence="4">
    <location>
        <begin position="26"/>
        <end position="45"/>
    </location>
</feature>
<dbReference type="SUPFAM" id="SSF46689">
    <property type="entry name" value="Homeodomain-like"/>
    <property type="match status" value="1"/>
</dbReference>
<evidence type="ECO:0000256" key="2">
    <source>
        <dbReference type="ARBA" id="ARBA00023125"/>
    </source>
</evidence>
<reference evidence="6 7" key="1">
    <citation type="submission" date="2014-03" db="EMBL/GenBank/DDBJ databases">
        <title>Complete genome sequence of Pseudomonas stutzeri 19SMN4.</title>
        <authorList>
            <person name="Brunet-Galmes I."/>
            <person name="Nogales B."/>
            <person name="Busquets A."/>
            <person name="Pena A."/>
            <person name="Gomila M."/>
            <person name="Garcia-Valdes E."/>
            <person name="Lalucat J."/>
            <person name="Bennasar A."/>
            <person name="Bosch R."/>
        </authorList>
    </citation>
    <scope>NUCLEOTIDE SEQUENCE [LARGE SCALE GENOMIC DNA]</scope>
    <source>
        <strain evidence="6 7">19SMN4</strain>
    </source>
</reference>
<dbReference type="PATRIC" id="fig|316.97.peg.1480"/>
<evidence type="ECO:0000256" key="4">
    <source>
        <dbReference type="PROSITE-ProRule" id="PRU00335"/>
    </source>
</evidence>
<dbReference type="Proteomes" id="UP000025238">
    <property type="component" value="Chromosome"/>
</dbReference>
<dbReference type="InterPro" id="IPR054156">
    <property type="entry name" value="YxaF_TetR_C"/>
</dbReference>
<dbReference type="AlphaFoldDB" id="A0A023WR59"/>
<dbReference type="Pfam" id="PF21993">
    <property type="entry name" value="TetR_C_13_2"/>
    <property type="match status" value="1"/>
</dbReference>
<protein>
    <submittedName>
        <fullName evidence="6">Transcriptional regulator</fullName>
    </submittedName>
</protein>
<evidence type="ECO:0000313" key="7">
    <source>
        <dbReference type="Proteomes" id="UP000025238"/>
    </source>
</evidence>
<name>A0A023WR59_STUST</name>
<keyword evidence="2 4" id="KW-0238">DNA-binding</keyword>
<keyword evidence="1" id="KW-0805">Transcription regulation</keyword>